<feature type="compositionally biased region" description="Low complexity" evidence="1">
    <location>
        <begin position="650"/>
        <end position="668"/>
    </location>
</feature>
<dbReference type="EMBL" id="JBHFFA010000001">
    <property type="protein sequence ID" value="KAL2650079.1"/>
    <property type="molecule type" value="Genomic_DNA"/>
</dbReference>
<feature type="compositionally biased region" description="Basic and acidic residues" evidence="1">
    <location>
        <begin position="575"/>
        <end position="604"/>
    </location>
</feature>
<feature type="region of interest" description="Disordered" evidence="1">
    <location>
        <begin position="644"/>
        <end position="672"/>
    </location>
</feature>
<feature type="compositionally biased region" description="Gly residues" evidence="1">
    <location>
        <begin position="14"/>
        <end position="26"/>
    </location>
</feature>
<feature type="region of interest" description="Disordered" evidence="1">
    <location>
        <begin position="567"/>
        <end position="622"/>
    </location>
</feature>
<proteinExistence type="predicted"/>
<feature type="compositionally biased region" description="Low complexity" evidence="1">
    <location>
        <begin position="119"/>
        <end position="135"/>
    </location>
</feature>
<feature type="region of interest" description="Disordered" evidence="1">
    <location>
        <begin position="115"/>
        <end position="146"/>
    </location>
</feature>
<evidence type="ECO:0000313" key="3">
    <source>
        <dbReference type="Proteomes" id="UP001605036"/>
    </source>
</evidence>
<accession>A0ABD1ZIL7</accession>
<feature type="region of interest" description="Disordered" evidence="1">
    <location>
        <begin position="356"/>
        <end position="503"/>
    </location>
</feature>
<evidence type="ECO:0000256" key="1">
    <source>
        <dbReference type="SAM" id="MobiDB-lite"/>
    </source>
</evidence>
<sequence length="1033" mass="111315">MKGNKEGKGDGSNHRGGGGGAGGGSSSGANGLETGALFPRLHVKETKRVGPRAPPRNKMALYEQFSFPSNRFVSPTVPLPTSARSGAAGGSTLPYSPHVLPTGEKMYEQFTFSSHRMAPPSGSLPSSGMPSNSSSTVLQGSSHDGTPRFFCPPPFGNMGMPYSATNVPYHAAAQTFANRSASSTVVDGESDLQRTPSLPAADSVGLSSREEKQAASPRHSNATAARNSSSKKGRANDDCTVPIYTAPKTSAALPKVYSETSDWYSRGGWQPGMDLSKAYQSMPVSYDYQVDSSGPSSKRNECRDDSHTGVTRDYRGVDVSAKIVYSERGVAQQIDPSGESVKEKVSQMRGRYSQHMDFQEHGADQGEQLKRRKSKQYFDDPSEGEGLRSCATGNGECLTVVEEEEEDFGSKHRKSSSKPAKDGEVTDSPQSVQGLEKRHKRVESEIEKPGKQQTPSAESGSDVAGSSDENVENPGDGEVSEHSQPALWSDSEESDATMVEAGSSHKITPKDLISAVGQQGFWTARKLLQRQQMIFSSQVFELHRLVKVQQMLAAPDLEIDEVEQIASPPPLVESSPEKSQTKKPAPEKHGNGHHHDGDDHEKQKRPTAGHKPDSTCQSSTSKRVCVQASGSDPKFVRDNAAASAAPTLHNNNNNNNNNSNSNNNNNNNAGAQGGGAWGCPPVVKPGANGWYGGMPAFNGSYMYQPYPGSYPQAGVPSMGAFPGSYRPVICSSTPMDVPTMSSYSMPGYETLQDMYRYNTMQQQWQAAMYCNSMVQDPAASWYSAPPMPYMDPANQRMSSRWYDEMASSHPSSSGFHRSTQQSSSPLISSSSQVMLYPMHHPQWSDPSQGRDADRFRPQTSWPKSGGSCQSSDQGFRRLVVTSAPQESVASGPQAAAEGGWAKSWRQGFEGKCPQDSDARAAEVPAAPQETAVDAPESRTHKRNRENASEGRSHQNAEQRDRQKSSAAAAAEEASVRRDALPLFPLVPVSSDGEKSKSSTQSFPGVIKVVPRAMVATAESAAEILLSIQKQRQQ</sequence>
<feature type="region of interest" description="Disordered" evidence="1">
    <location>
        <begin position="182"/>
        <end position="241"/>
    </location>
</feature>
<protein>
    <recommendedName>
        <fullName evidence="4">Early flowering 3</fullName>
    </recommendedName>
</protein>
<feature type="compositionally biased region" description="Basic and acidic residues" evidence="1">
    <location>
        <begin position="298"/>
        <end position="311"/>
    </location>
</feature>
<feature type="region of interest" description="Disordered" evidence="1">
    <location>
        <begin position="287"/>
        <end position="311"/>
    </location>
</feature>
<dbReference type="AlphaFoldDB" id="A0ABD1ZIL7"/>
<gene>
    <name evidence="2" type="ORF">R1flu_018207</name>
</gene>
<keyword evidence="3" id="KW-1185">Reference proteome</keyword>
<feature type="region of interest" description="Disordered" evidence="1">
    <location>
        <begin position="906"/>
        <end position="978"/>
    </location>
</feature>
<feature type="compositionally biased region" description="Polar residues" evidence="1">
    <location>
        <begin position="857"/>
        <end position="872"/>
    </location>
</feature>
<dbReference type="InterPro" id="IPR039319">
    <property type="entry name" value="ELF3-like"/>
</dbReference>
<feature type="region of interest" description="Disordered" evidence="1">
    <location>
        <begin position="803"/>
        <end position="872"/>
    </location>
</feature>
<feature type="compositionally biased region" description="Polar residues" evidence="1">
    <location>
        <begin position="218"/>
        <end position="230"/>
    </location>
</feature>
<dbReference type="PANTHER" id="PTHR34281">
    <property type="entry name" value="PROTEIN EARLY FLOWERING 3"/>
    <property type="match status" value="1"/>
</dbReference>
<reference evidence="2 3" key="1">
    <citation type="submission" date="2024-09" db="EMBL/GenBank/DDBJ databases">
        <title>Chromosome-scale assembly of Riccia fluitans.</title>
        <authorList>
            <person name="Paukszto L."/>
            <person name="Sawicki J."/>
            <person name="Karawczyk K."/>
            <person name="Piernik-Szablinska J."/>
            <person name="Szczecinska M."/>
            <person name="Mazdziarz M."/>
        </authorList>
    </citation>
    <scope>NUCLEOTIDE SEQUENCE [LARGE SCALE GENOMIC DNA]</scope>
    <source>
        <strain evidence="2">Rf_01</strain>
        <tissue evidence="2">Aerial parts of the thallus</tissue>
    </source>
</reference>
<feature type="compositionally biased region" description="Basic and acidic residues" evidence="1">
    <location>
        <begin position="1"/>
        <end position="13"/>
    </location>
</feature>
<name>A0ABD1ZIL7_9MARC</name>
<comment type="caution">
    <text evidence="2">The sequence shown here is derived from an EMBL/GenBank/DDBJ whole genome shotgun (WGS) entry which is preliminary data.</text>
</comment>
<evidence type="ECO:0000313" key="2">
    <source>
        <dbReference type="EMBL" id="KAL2650079.1"/>
    </source>
</evidence>
<dbReference type="PANTHER" id="PTHR34281:SF2">
    <property type="entry name" value="PROTEIN EARLY FLOWERING 3"/>
    <property type="match status" value="1"/>
</dbReference>
<dbReference type="Proteomes" id="UP001605036">
    <property type="component" value="Unassembled WGS sequence"/>
</dbReference>
<organism evidence="2 3">
    <name type="scientific">Riccia fluitans</name>
    <dbReference type="NCBI Taxonomy" id="41844"/>
    <lineage>
        <taxon>Eukaryota</taxon>
        <taxon>Viridiplantae</taxon>
        <taxon>Streptophyta</taxon>
        <taxon>Embryophyta</taxon>
        <taxon>Marchantiophyta</taxon>
        <taxon>Marchantiopsida</taxon>
        <taxon>Marchantiidae</taxon>
        <taxon>Marchantiales</taxon>
        <taxon>Ricciaceae</taxon>
        <taxon>Riccia</taxon>
    </lineage>
</organism>
<feature type="compositionally biased region" description="Basic and acidic residues" evidence="1">
    <location>
        <begin position="357"/>
        <end position="369"/>
    </location>
</feature>
<evidence type="ECO:0008006" key="4">
    <source>
        <dbReference type="Google" id="ProtNLM"/>
    </source>
</evidence>
<feature type="compositionally biased region" description="Low complexity" evidence="1">
    <location>
        <begin position="807"/>
        <end position="832"/>
    </location>
</feature>
<feature type="region of interest" description="Disordered" evidence="1">
    <location>
        <begin position="1"/>
        <end position="56"/>
    </location>
</feature>
<feature type="compositionally biased region" description="Basic and acidic residues" evidence="1">
    <location>
        <begin position="944"/>
        <end position="963"/>
    </location>
</feature>